<keyword evidence="21" id="KW-1185">Reference proteome</keyword>
<evidence type="ECO:0000256" key="5">
    <source>
        <dbReference type="ARBA" id="ARBA00022723"/>
    </source>
</evidence>
<feature type="compositionally biased region" description="Low complexity" evidence="17">
    <location>
        <begin position="520"/>
        <end position="529"/>
    </location>
</feature>
<dbReference type="InterPro" id="IPR003347">
    <property type="entry name" value="JmjC_dom"/>
</dbReference>
<feature type="domain" description="JmjC" evidence="19">
    <location>
        <begin position="145"/>
        <end position="311"/>
    </location>
</feature>
<comment type="catalytic activity">
    <reaction evidence="16">
        <text>N(6),N(6),N(6)-trimethyl-L-lysyl(9)-[histone H3] + 2 2-oxoglutarate + 2 O2 = N(6)-methyl-L-lysyl(9)-[histone H3] + 2 formaldehyde + 2 succinate + 2 CO2</text>
        <dbReference type="Rhea" id="RHEA:60200"/>
        <dbReference type="Rhea" id="RHEA-COMP:15538"/>
        <dbReference type="Rhea" id="RHEA-COMP:15542"/>
        <dbReference type="ChEBI" id="CHEBI:15379"/>
        <dbReference type="ChEBI" id="CHEBI:16526"/>
        <dbReference type="ChEBI" id="CHEBI:16810"/>
        <dbReference type="ChEBI" id="CHEBI:16842"/>
        <dbReference type="ChEBI" id="CHEBI:30031"/>
        <dbReference type="ChEBI" id="CHEBI:61929"/>
        <dbReference type="ChEBI" id="CHEBI:61961"/>
        <dbReference type="EC" id="1.14.11.66"/>
    </reaction>
</comment>
<dbReference type="SUPFAM" id="SSF63748">
    <property type="entry name" value="Tudor/PWWP/MBT"/>
    <property type="match status" value="2"/>
</dbReference>
<evidence type="ECO:0000256" key="13">
    <source>
        <dbReference type="ARBA" id="ARBA00023015"/>
    </source>
</evidence>
<dbReference type="FunFam" id="2.60.120.650:FF:000048">
    <property type="entry name" value="Lysine-specific demethylase 4A"/>
    <property type="match status" value="1"/>
</dbReference>
<evidence type="ECO:0000256" key="7">
    <source>
        <dbReference type="ARBA" id="ARBA00022771"/>
    </source>
</evidence>
<dbReference type="FunFam" id="3.30.40.10:FF:000029">
    <property type="entry name" value="lysine-specific demethylase 4C isoform X1"/>
    <property type="match status" value="1"/>
</dbReference>
<dbReference type="Pfam" id="PF13832">
    <property type="entry name" value="zf-HC5HC2H_2"/>
    <property type="match status" value="1"/>
</dbReference>
<dbReference type="SUPFAM" id="SSF51197">
    <property type="entry name" value="Clavaminate synthase-like"/>
    <property type="match status" value="1"/>
</dbReference>
<evidence type="ECO:0000256" key="2">
    <source>
        <dbReference type="ARBA" id="ARBA00004123"/>
    </source>
</evidence>
<dbReference type="CDD" id="cd20466">
    <property type="entry name" value="Tudor_JMJD2A_rpt2"/>
    <property type="match status" value="1"/>
</dbReference>
<dbReference type="InterPro" id="IPR003349">
    <property type="entry name" value="JmjN"/>
</dbReference>
<dbReference type="Pfam" id="PF02375">
    <property type="entry name" value="JmjN"/>
    <property type="match status" value="1"/>
</dbReference>
<feature type="compositionally biased region" description="Basic and acidic residues" evidence="17">
    <location>
        <begin position="339"/>
        <end position="349"/>
    </location>
</feature>
<feature type="region of interest" description="Disordered" evidence="17">
    <location>
        <begin position="1"/>
        <end position="20"/>
    </location>
</feature>
<comment type="subcellular location">
    <subcellularLocation>
        <location evidence="2">Nucleus</location>
    </subcellularLocation>
</comment>
<dbReference type="Pfam" id="PF18104">
    <property type="entry name" value="Tudor_2"/>
    <property type="match status" value="2"/>
</dbReference>
<dbReference type="InterPro" id="IPR034732">
    <property type="entry name" value="EPHD"/>
</dbReference>
<proteinExistence type="inferred from homology"/>
<dbReference type="GO" id="GO:0008270">
    <property type="term" value="F:zinc ion binding"/>
    <property type="evidence" value="ECO:0007669"/>
    <property type="project" value="UniProtKB-KW"/>
</dbReference>
<evidence type="ECO:0000256" key="3">
    <source>
        <dbReference type="ARBA" id="ARBA00009711"/>
    </source>
</evidence>
<dbReference type="OrthoDB" id="9547406at2759"/>
<dbReference type="GO" id="GO:0005634">
    <property type="term" value="C:nucleus"/>
    <property type="evidence" value="ECO:0007669"/>
    <property type="project" value="UniProtKB-SubCell"/>
</dbReference>
<feature type="compositionally biased region" description="Basic and acidic residues" evidence="17">
    <location>
        <begin position="449"/>
        <end position="466"/>
    </location>
</feature>
<dbReference type="InterPro" id="IPR047481">
    <property type="entry name" value="Tudor_KDM4A_rpt2"/>
</dbReference>
<feature type="compositionally biased region" description="Basic and acidic residues" evidence="17">
    <location>
        <begin position="392"/>
        <end position="422"/>
    </location>
</feature>
<dbReference type="Gene3D" id="3.30.40.10">
    <property type="entry name" value="Zinc/RING finger domain, C3HC4 (zinc finger)"/>
    <property type="match status" value="2"/>
</dbReference>
<dbReference type="GO" id="GO:0010468">
    <property type="term" value="P:regulation of gene expression"/>
    <property type="evidence" value="ECO:0007669"/>
    <property type="project" value="TreeGrafter"/>
</dbReference>
<gene>
    <name evidence="22" type="primary">LOC113091117</name>
</gene>
<reference evidence="22" key="1">
    <citation type="submission" date="2025-08" db="UniProtKB">
        <authorList>
            <consortium name="RefSeq"/>
        </authorList>
    </citation>
    <scope>IDENTIFICATION</scope>
    <source>
        <strain evidence="22">Wakin</strain>
        <tissue evidence="22">Muscle</tissue>
    </source>
</reference>
<dbReference type="GO" id="GO:0000785">
    <property type="term" value="C:chromatin"/>
    <property type="evidence" value="ECO:0007669"/>
    <property type="project" value="TreeGrafter"/>
</dbReference>
<protein>
    <recommendedName>
        <fullName evidence="4">[histone H3]-trimethyl-L-lysine(9) demethylase</fullName>
        <ecNumber evidence="4">1.14.11.66</ecNumber>
    </recommendedName>
</protein>
<dbReference type="Proteomes" id="UP000515129">
    <property type="component" value="Chromosome 6"/>
</dbReference>
<evidence type="ECO:0000313" key="22">
    <source>
        <dbReference type="RefSeq" id="XP_026112339.1"/>
    </source>
</evidence>
<feature type="compositionally biased region" description="Polar residues" evidence="17">
    <location>
        <begin position="427"/>
        <end position="443"/>
    </location>
</feature>
<evidence type="ECO:0000259" key="18">
    <source>
        <dbReference type="PROSITE" id="PS51183"/>
    </source>
</evidence>
<keyword evidence="14" id="KW-0804">Transcription</keyword>
<feature type="domain" description="JmjN" evidence="18">
    <location>
        <begin position="17"/>
        <end position="59"/>
    </location>
</feature>
<keyword evidence="9" id="KW-0156">Chromatin regulator</keyword>
<dbReference type="PANTHER" id="PTHR10694">
    <property type="entry name" value="LYSINE-SPECIFIC DEMETHYLASE"/>
    <property type="match status" value="1"/>
</dbReference>
<evidence type="ECO:0000256" key="4">
    <source>
        <dbReference type="ARBA" id="ARBA00012900"/>
    </source>
</evidence>
<dbReference type="FunFam" id="3.10.330.70:FF:000001">
    <property type="entry name" value="Putative lysine-specific demethylase 4a"/>
    <property type="match status" value="1"/>
</dbReference>
<feature type="region of interest" description="Disordered" evidence="17">
    <location>
        <begin position="339"/>
        <end position="575"/>
    </location>
</feature>
<dbReference type="PROSITE" id="PS51184">
    <property type="entry name" value="JMJC"/>
    <property type="match status" value="1"/>
</dbReference>
<evidence type="ECO:0000256" key="6">
    <source>
        <dbReference type="ARBA" id="ARBA00022737"/>
    </source>
</evidence>
<evidence type="ECO:0000256" key="1">
    <source>
        <dbReference type="ARBA" id="ARBA00001954"/>
    </source>
</evidence>
<feature type="compositionally biased region" description="Polar residues" evidence="17">
    <location>
        <begin position="540"/>
        <end position="556"/>
    </location>
</feature>
<dbReference type="GeneID" id="113091117"/>
<keyword evidence="5" id="KW-0479">Metal-binding</keyword>
<keyword evidence="12" id="KW-0408">Iron</keyword>
<keyword evidence="10" id="KW-0223">Dioxygenase</keyword>
<dbReference type="PROSITE" id="PS51183">
    <property type="entry name" value="JMJN"/>
    <property type="match status" value="1"/>
</dbReference>
<keyword evidence="7" id="KW-0863">Zinc-finger</keyword>
<evidence type="ECO:0000256" key="11">
    <source>
        <dbReference type="ARBA" id="ARBA00023002"/>
    </source>
</evidence>
<dbReference type="PROSITE" id="PS51805">
    <property type="entry name" value="EPHD"/>
    <property type="match status" value="1"/>
</dbReference>
<dbReference type="InterPro" id="IPR001965">
    <property type="entry name" value="Znf_PHD"/>
</dbReference>
<evidence type="ECO:0000256" key="17">
    <source>
        <dbReference type="SAM" id="MobiDB-lite"/>
    </source>
</evidence>
<dbReference type="Gene3D" id="3.10.330.70">
    <property type="match status" value="1"/>
</dbReference>
<keyword evidence="8" id="KW-0862">Zinc</keyword>
<evidence type="ECO:0000256" key="9">
    <source>
        <dbReference type="ARBA" id="ARBA00022853"/>
    </source>
</evidence>
<dbReference type="Pfam" id="PF02373">
    <property type="entry name" value="JmjC"/>
    <property type="match status" value="1"/>
</dbReference>
<organism evidence="21 22">
    <name type="scientific">Carassius auratus</name>
    <name type="common">Goldfish</name>
    <dbReference type="NCBI Taxonomy" id="7957"/>
    <lineage>
        <taxon>Eukaryota</taxon>
        <taxon>Metazoa</taxon>
        <taxon>Chordata</taxon>
        <taxon>Craniata</taxon>
        <taxon>Vertebrata</taxon>
        <taxon>Euteleostomi</taxon>
        <taxon>Actinopterygii</taxon>
        <taxon>Neopterygii</taxon>
        <taxon>Teleostei</taxon>
        <taxon>Ostariophysi</taxon>
        <taxon>Cypriniformes</taxon>
        <taxon>Cyprinidae</taxon>
        <taxon>Cyprininae</taxon>
        <taxon>Carassius</taxon>
    </lineage>
</organism>
<feature type="compositionally biased region" description="Basic and acidic residues" evidence="17">
    <location>
        <begin position="358"/>
        <end position="384"/>
    </location>
</feature>
<evidence type="ECO:0000259" key="20">
    <source>
        <dbReference type="PROSITE" id="PS51805"/>
    </source>
</evidence>
<sequence>MASDSVSQSSQSPATRIMTFHPTKEEFKDFNRYIAYMESQGAHRAGMAKVVPPKDWKPRRTYEDIDDLVIPAPIQQVVTGQSGLFTQYNIQKKPMTVREFRKTANTDKFCNPRYADFDELERKFWKNLTFNPPLYGADVSGSLYDPDVTEWNIGHLNTILDMVERESGITIKGVNTPYLYFGMWKSTFAWHTEDMDLYSINYLHFGEPKSWYIVPPEHGKRLERLAKGFFPGSAQSCEAFLRHKMTLISPSILRKYGIPYEKVTQEAGQFIVSFPYGYHAGFNHGFNCAESTNFATQRWIDYGKLATLCSCRKDMVKISMDVFVRKFQPERYKLWKAGKDSAPIDHSKPTPEATEFLTDGKMEKETGELSDSSRAETQEKRGEAEAGEEDKAEMLKRETDGAKKKEGAEEGGPEAEKKKPVSDEEPSSTSEQINSSTPKQNVGQKRLRPSTDDNQVKAEKEEEVEKKKAKLSQTETDDKTEQSISADPGYAQAEEAMEKDTPPPQQQENQAPSCMEVELSPSDPSSSSDITMQQRDDVTPSESNDVTSSSQSTNSIADDEAPSIDVTSQSQHVTQSCDVQNMSDDITPNGDLTDAQQSDIMAHSCSFDVMPLISVTSSISSLHGINSAHTCDVSAEPSDSNIDTIIPSPSEPGINSSLTYDVQPEPNDIEVSPKHEPGINSAHTCDVTTEPSDITISVENEPSISSAHSCDVQPEPSDGNISAEKEPSHNAAHSCDAQLESTDISIKAENAPSISSAHSCDVQPELSNNIDPKHEPSVNSAHICDVTTEPSDMTSCPEPEPGISSTYTCKVTTYPSGITVNPEHEPSINSAQICDVQPELSNITVTPEHKPSTNSALTYDVITEPSNITVSPEHKPSTNSALTYDVITEPSNITVSPEHKPSTNSALTYDVITEPSNITVSPEHKPSTNSALTYDVITEPSNITVSPEHKPSTNSALTYDVITEPSNITVSPEHKPSTNSALTYDVITEPSNITVSPEHKPSTNSALTYDVITEPSNITVSPEHKPSTNSALTYDVITEPSNITVSPEHKPSTNSALTYDVITEPSNITVSPEHKPSTNSALTYDVLVKPSSSSINLKSGESRCSSVSAGGRKVCPPAVQHIFQRTLSPAEVLHVHSYAKGDYSDLEPRIQHERDQDSDSDSDSQEDSKNEDEHPVEAQHRLPRLPRHHPLMKDSISDEELQDQAVSEEDVLDGEAWARPLAQLWQNRPYNPEREREYNREMGLRPPYCAVCTLFQTHQQSEGGESEPAVMLPRGQMRTKPLIPERCFTTTTEDSADVQPSTPHLEEDGTSLLVSCSLCSVRVHTSCYGVVPARVSKDWKCARCKANARTESCCLCSLRGGALHRANNGKWVHVLCAVAVLEARFVNIAERSPVDLSGIPLQRFKLKCYYCKRRMKKTLGCCVQCSHGRCPTSYHPTCAQAAGVLMHPDDWPFVVYVTCCRHKGPVQSERNKAAMRELSVGQKVICKNKNGRYYQCEVIQLTKETFYEVNFDDGSFSDNLFPEDIVNRDCAQLGPPPQGEVVQVRWTDGLVYGAKFVASHVIQMYQVEFEDGSQLTAKRDDVYTLDEELPKRVKSRLSKASDMRFDGMFGEKKVQESKRQRVINSRYRGDYIEPVIYRAIME</sequence>
<evidence type="ECO:0000259" key="19">
    <source>
        <dbReference type="PROSITE" id="PS51184"/>
    </source>
</evidence>
<feature type="compositionally biased region" description="Basic and acidic residues" evidence="17">
    <location>
        <begin position="1166"/>
        <end position="1180"/>
    </location>
</feature>
<evidence type="ECO:0000256" key="8">
    <source>
        <dbReference type="ARBA" id="ARBA00022833"/>
    </source>
</evidence>
<dbReference type="InterPro" id="IPR013083">
    <property type="entry name" value="Znf_RING/FYVE/PHD"/>
</dbReference>
<keyword evidence="13" id="KW-0805">Transcription regulation</keyword>
<dbReference type="GO" id="GO:0140684">
    <property type="term" value="F:histone H3K9me2/H3K9me3 demethylase activity"/>
    <property type="evidence" value="ECO:0007669"/>
    <property type="project" value="UniProtKB-EC"/>
</dbReference>
<dbReference type="PANTHER" id="PTHR10694:SF51">
    <property type="entry name" value="[HISTONE H3]-TRIMETHYL-L-LYSINE(9) DEMETHYLASE"/>
    <property type="match status" value="1"/>
</dbReference>
<feature type="compositionally biased region" description="Low complexity" evidence="17">
    <location>
        <begin position="1"/>
        <end position="12"/>
    </location>
</feature>
<evidence type="ECO:0000256" key="14">
    <source>
        <dbReference type="ARBA" id="ARBA00023163"/>
    </source>
</evidence>
<dbReference type="GO" id="GO:0051864">
    <property type="term" value="F:histone H3K36 demethylase activity"/>
    <property type="evidence" value="ECO:0007669"/>
    <property type="project" value="TreeGrafter"/>
</dbReference>
<dbReference type="InterPro" id="IPR002999">
    <property type="entry name" value="Tudor"/>
</dbReference>
<comment type="similarity">
    <text evidence="3">Belongs to the JHDM3 histone demethylase family.</text>
</comment>
<keyword evidence="15" id="KW-0539">Nucleus</keyword>
<feature type="compositionally biased region" description="Basic residues" evidence="17">
    <location>
        <begin position="1181"/>
        <end position="1190"/>
    </location>
</feature>
<dbReference type="KEGG" id="caua:113091117"/>
<feature type="domain" description="PHD-type" evidence="20">
    <location>
        <begin position="1350"/>
        <end position="1463"/>
    </location>
</feature>
<dbReference type="InterPro" id="IPR019787">
    <property type="entry name" value="Znf_PHD-finger"/>
</dbReference>
<evidence type="ECO:0000256" key="10">
    <source>
        <dbReference type="ARBA" id="ARBA00022964"/>
    </source>
</evidence>
<name>A0A6P6NV46_CARAU</name>
<dbReference type="RefSeq" id="XP_026112339.1">
    <property type="nucleotide sequence ID" value="XM_026256554.1"/>
</dbReference>
<accession>A0A6P6NV46</accession>
<dbReference type="CDD" id="cd20463">
    <property type="entry name" value="Tudor_JMJD2A_rpt1"/>
    <property type="match status" value="1"/>
</dbReference>
<feature type="compositionally biased region" description="Polar residues" evidence="17">
    <location>
        <begin position="565"/>
        <end position="575"/>
    </location>
</feature>
<keyword evidence="11" id="KW-0560">Oxidoreductase</keyword>
<dbReference type="InterPro" id="IPR011011">
    <property type="entry name" value="Znf_FYVE_PHD"/>
</dbReference>
<dbReference type="Gene3D" id="2.60.120.650">
    <property type="entry name" value="Cupin"/>
    <property type="match status" value="1"/>
</dbReference>
<dbReference type="InterPro" id="IPR047479">
    <property type="entry name" value="Tudor_KDM4A_rpt1"/>
</dbReference>
<dbReference type="Pfam" id="PF13831">
    <property type="entry name" value="PHD_2"/>
    <property type="match status" value="1"/>
</dbReference>
<feature type="region of interest" description="Disordered" evidence="17">
    <location>
        <begin position="703"/>
        <end position="736"/>
    </location>
</feature>
<evidence type="ECO:0000256" key="15">
    <source>
        <dbReference type="ARBA" id="ARBA00023242"/>
    </source>
</evidence>
<dbReference type="EC" id="1.14.11.66" evidence="4"/>
<evidence type="ECO:0000313" key="21">
    <source>
        <dbReference type="Proteomes" id="UP000515129"/>
    </source>
</evidence>
<dbReference type="SMART" id="SM00545">
    <property type="entry name" value="JmjN"/>
    <property type="match status" value="1"/>
</dbReference>
<comment type="cofactor">
    <cofactor evidence="1">
        <name>Fe(2+)</name>
        <dbReference type="ChEBI" id="CHEBI:29033"/>
    </cofactor>
</comment>
<evidence type="ECO:0000256" key="16">
    <source>
        <dbReference type="ARBA" id="ARBA00049349"/>
    </source>
</evidence>
<dbReference type="SMART" id="SM00333">
    <property type="entry name" value="TUDOR"/>
    <property type="match status" value="2"/>
</dbReference>
<feature type="region of interest" description="Disordered" evidence="17">
    <location>
        <begin position="1143"/>
        <end position="1190"/>
    </location>
</feature>
<dbReference type="SMART" id="SM00558">
    <property type="entry name" value="JmjC"/>
    <property type="match status" value="1"/>
</dbReference>
<dbReference type="SMART" id="SM00249">
    <property type="entry name" value="PHD"/>
    <property type="match status" value="2"/>
</dbReference>
<feature type="compositionally biased region" description="Basic and acidic residues" evidence="17">
    <location>
        <begin position="1143"/>
        <end position="1157"/>
    </location>
</feature>
<evidence type="ECO:0000256" key="12">
    <source>
        <dbReference type="ARBA" id="ARBA00023004"/>
    </source>
</evidence>
<dbReference type="InterPro" id="IPR040477">
    <property type="entry name" value="KDM4-like_Tudor"/>
</dbReference>
<dbReference type="Gene3D" id="2.30.30.140">
    <property type="match status" value="1"/>
</dbReference>
<keyword evidence="6" id="KW-0677">Repeat</keyword>
<dbReference type="SUPFAM" id="SSF57903">
    <property type="entry name" value="FYVE/PHD zinc finger"/>
    <property type="match status" value="1"/>
</dbReference>